<dbReference type="EC" id="4.2.1.33" evidence="1"/>
<dbReference type="Proteomes" id="UP000885936">
    <property type="component" value="Unassembled WGS sequence"/>
</dbReference>
<dbReference type="AlphaFoldDB" id="A0A7J2S301"/>
<organism evidence="1">
    <name type="scientific">Candidatus Syntropharchaeum butanivorans</name>
    <dbReference type="NCBI Taxonomy" id="1839936"/>
    <lineage>
        <taxon>Archaea</taxon>
        <taxon>Methanobacteriati</taxon>
        <taxon>Methanobacteriota</taxon>
        <taxon>Stenosarchaea group</taxon>
        <taxon>Methanomicrobia</taxon>
        <taxon>Methanosarcinales</taxon>
        <taxon>ANME-2 cluster</taxon>
        <taxon>Candidatus Syntropharchaeum</taxon>
    </lineage>
</organism>
<dbReference type="GO" id="GO:0003861">
    <property type="term" value="F:3-isopropylmalate dehydratase activity"/>
    <property type="evidence" value="ECO:0007669"/>
    <property type="project" value="UniProtKB-EC"/>
</dbReference>
<accession>A0A7J2S301</accession>
<gene>
    <name evidence="1" type="primary">leuD</name>
    <name evidence="1" type="ORF">ENI32_03795</name>
</gene>
<dbReference type="Gene3D" id="3.20.19.10">
    <property type="entry name" value="Aconitase, domain 4"/>
    <property type="match status" value="1"/>
</dbReference>
<dbReference type="SUPFAM" id="SSF52016">
    <property type="entry name" value="LeuD/IlvD-like"/>
    <property type="match status" value="1"/>
</dbReference>
<dbReference type="EMBL" id="DRIE01000064">
    <property type="protein sequence ID" value="HEC56990.1"/>
    <property type="molecule type" value="Genomic_DNA"/>
</dbReference>
<reference evidence="1" key="1">
    <citation type="journal article" date="2020" name="mSystems">
        <title>Genome- and Community-Level Interaction Insights into Carbon Utilization and Element Cycling Functions of Hydrothermarchaeota in Hydrothermal Sediment.</title>
        <authorList>
            <person name="Zhou Z."/>
            <person name="Liu Y."/>
            <person name="Xu W."/>
            <person name="Pan J."/>
            <person name="Luo Z.H."/>
            <person name="Li M."/>
        </authorList>
    </citation>
    <scope>NUCLEOTIDE SEQUENCE [LARGE SCALE GENOMIC DNA]</scope>
    <source>
        <strain evidence="1">HyVt-386</strain>
    </source>
</reference>
<proteinExistence type="predicted"/>
<keyword evidence="1" id="KW-0456">Lyase</keyword>
<evidence type="ECO:0000313" key="1">
    <source>
        <dbReference type="EMBL" id="HEC56990.1"/>
    </source>
</evidence>
<dbReference type="InterPro" id="IPR015928">
    <property type="entry name" value="Aconitase/3IPM_dehydase_swvl"/>
</dbReference>
<comment type="caution">
    <text evidence="1">The sequence shown here is derived from an EMBL/GenBank/DDBJ whole genome shotgun (WGS) entry which is preliminary data.</text>
</comment>
<protein>
    <submittedName>
        <fullName evidence="1">3-isopropylmalate dehydratase small subunit</fullName>
        <ecNumber evidence="1">4.2.1.33</ecNumber>
    </submittedName>
</protein>
<name>A0A7J2S301_9EURY</name>
<feature type="non-terminal residue" evidence="1">
    <location>
        <position position="27"/>
    </location>
</feature>
<sequence length="27" mass="3081">MIRGKVWKFGDNVDTDQIIPAEYLLTG</sequence>